<feature type="transmembrane region" description="Helical" evidence="1">
    <location>
        <begin position="33"/>
        <end position="52"/>
    </location>
</feature>
<dbReference type="STRING" id="1616788.AR543_17320"/>
<dbReference type="Proteomes" id="UP000078148">
    <property type="component" value="Chromosome"/>
</dbReference>
<evidence type="ECO:0000256" key="1">
    <source>
        <dbReference type="SAM" id="Phobius"/>
    </source>
</evidence>
<dbReference type="CDD" id="cd00060">
    <property type="entry name" value="FHA"/>
    <property type="match status" value="1"/>
</dbReference>
<gene>
    <name evidence="3" type="ORF">AR543_17320</name>
</gene>
<feature type="transmembrane region" description="Helical" evidence="1">
    <location>
        <begin position="7"/>
        <end position="27"/>
    </location>
</feature>
<evidence type="ECO:0000313" key="3">
    <source>
        <dbReference type="EMBL" id="ANF97593.1"/>
    </source>
</evidence>
<dbReference type="Gene3D" id="2.60.200.20">
    <property type="match status" value="1"/>
</dbReference>
<dbReference type="KEGG" id="pbv:AR543_17320"/>
<dbReference type="Pfam" id="PF00498">
    <property type="entry name" value="FHA"/>
    <property type="match status" value="1"/>
</dbReference>
<keyword evidence="1" id="KW-0812">Transmembrane</keyword>
<organism evidence="3 4">
    <name type="scientific">Paenibacillus bovis</name>
    <dbReference type="NCBI Taxonomy" id="1616788"/>
    <lineage>
        <taxon>Bacteria</taxon>
        <taxon>Bacillati</taxon>
        <taxon>Bacillota</taxon>
        <taxon>Bacilli</taxon>
        <taxon>Bacillales</taxon>
        <taxon>Paenibacillaceae</taxon>
        <taxon>Paenibacillus</taxon>
    </lineage>
</organism>
<dbReference type="AlphaFoldDB" id="A0A172ZJ74"/>
<evidence type="ECO:0000313" key="4">
    <source>
        <dbReference type="Proteomes" id="UP000078148"/>
    </source>
</evidence>
<reference evidence="4" key="1">
    <citation type="submission" date="2015-10" db="EMBL/GenBank/DDBJ databases">
        <title>Genome of Paenibacillus bovis sp. nov.</title>
        <authorList>
            <person name="Wu Z."/>
            <person name="Gao C."/>
            <person name="Liu Z."/>
            <person name="Zheng H."/>
        </authorList>
    </citation>
    <scope>NUCLEOTIDE SEQUENCE [LARGE SCALE GENOMIC DNA]</scope>
    <source>
        <strain evidence="4">BD3526</strain>
    </source>
</reference>
<dbReference type="PROSITE" id="PS50006">
    <property type="entry name" value="FHA_DOMAIN"/>
    <property type="match status" value="1"/>
</dbReference>
<dbReference type="SMART" id="SM00240">
    <property type="entry name" value="FHA"/>
    <property type="match status" value="1"/>
</dbReference>
<keyword evidence="1" id="KW-1133">Transmembrane helix</keyword>
<accession>A0A172ZJ74</accession>
<dbReference type="InterPro" id="IPR008984">
    <property type="entry name" value="SMAD_FHA_dom_sf"/>
</dbReference>
<keyword evidence="4" id="KW-1185">Reference proteome</keyword>
<proteinExistence type="predicted"/>
<keyword evidence="1" id="KW-0472">Membrane</keyword>
<dbReference type="EMBL" id="CP013023">
    <property type="protein sequence ID" value="ANF97593.1"/>
    <property type="molecule type" value="Genomic_DNA"/>
</dbReference>
<dbReference type="SUPFAM" id="SSF49879">
    <property type="entry name" value="SMAD/FHA domain"/>
    <property type="match status" value="1"/>
</dbReference>
<dbReference type="RefSeq" id="WP_017814714.1">
    <property type="nucleotide sequence ID" value="NZ_CP013023.1"/>
</dbReference>
<dbReference type="InterPro" id="IPR000253">
    <property type="entry name" value="FHA_dom"/>
</dbReference>
<evidence type="ECO:0000259" key="2">
    <source>
        <dbReference type="PROSITE" id="PS50006"/>
    </source>
</evidence>
<name>A0A172ZJ74_9BACL</name>
<sequence length="178" mass="19807">MKSERTAGLWCIDIGIALISLSTLVYIFVIPSILLKIVAILAMVVAFGWYAYHHFFKNQTDVPVYQEVREIILIDEFGERIKGWDIVGETSMLIGKNTRHNKVDIDLSGSDYASLISSQHAVLNCVNGEWYVEDADSSNGTGIRSAAQNKSNKIEIGRPYQIGPGDVLYIANTRLLVN</sequence>
<reference evidence="3 4" key="2">
    <citation type="journal article" date="2016" name="Int. J. Syst. Evol. Microbiol.">
        <title>Paenibacillus bovis sp. nov., isolated from raw yak (Bos grunniens) milk.</title>
        <authorList>
            <person name="Gao C."/>
            <person name="Han J."/>
            <person name="Liu Z."/>
            <person name="Xu X."/>
            <person name="Hang F."/>
            <person name="Wu Z."/>
        </authorList>
    </citation>
    <scope>NUCLEOTIDE SEQUENCE [LARGE SCALE GENOMIC DNA]</scope>
    <source>
        <strain evidence="3 4">BD3526</strain>
    </source>
</reference>
<protein>
    <recommendedName>
        <fullName evidence="2">FHA domain-containing protein</fullName>
    </recommendedName>
</protein>
<feature type="domain" description="FHA" evidence="2">
    <location>
        <begin position="92"/>
        <end position="148"/>
    </location>
</feature>